<dbReference type="AlphaFoldDB" id="A0A344AYW1"/>
<keyword evidence="12 18" id="KW-1133">Transmembrane helix</keyword>
<accession>A0A344AYW1</accession>
<evidence type="ECO:0000256" key="17">
    <source>
        <dbReference type="ARBA" id="ARBA00049551"/>
    </source>
</evidence>
<evidence type="ECO:0000256" key="1">
    <source>
        <dbReference type="ARBA" id="ARBA00003257"/>
    </source>
</evidence>
<keyword evidence="11 18" id="KW-0249">Electron transport</keyword>
<feature type="domain" description="NADH:quinone oxidoreductase/Mrp antiporter transmembrane" evidence="19">
    <location>
        <begin position="86"/>
        <end position="278"/>
    </location>
</feature>
<evidence type="ECO:0000256" key="6">
    <source>
        <dbReference type="ARBA" id="ARBA00022448"/>
    </source>
</evidence>
<feature type="transmembrane region" description="Helical" evidence="18">
    <location>
        <begin position="263"/>
        <end position="283"/>
    </location>
</feature>
<comment type="function">
    <text evidence="18">Core subunit of the mitochondrial membrane respiratory chain NADH dehydrogenase (Complex I) which catalyzes electron transfer from NADH through the respiratory chain, using ubiquinone as an electron acceptor. Essential for the catalytic activity and assembly of complex I.</text>
</comment>
<feature type="transmembrane region" description="Helical" evidence="18">
    <location>
        <begin position="28"/>
        <end position="47"/>
    </location>
</feature>
<dbReference type="EMBL" id="MH396438">
    <property type="protein sequence ID" value="AWX90818.1"/>
    <property type="molecule type" value="Genomic_DNA"/>
</dbReference>
<keyword evidence="8 18" id="KW-0812">Transmembrane</keyword>
<evidence type="ECO:0000256" key="14">
    <source>
        <dbReference type="ARBA" id="ARBA00023075"/>
    </source>
</evidence>
<dbReference type="GO" id="GO:0006120">
    <property type="term" value="P:mitochondrial electron transport, NADH to ubiquinone"/>
    <property type="evidence" value="ECO:0007669"/>
    <property type="project" value="InterPro"/>
</dbReference>
<sequence length="333" mass="37123">MTSSYQKSLSLSTTALGTIITTTAENPFGMWLGLELNMISFMCYVMFNQQRSTLAEVMLKYFLIQAPASSIFIFTMLMSPQITTHIPVILAMSLKSGMAPLHSWLPQISESLEWNQLMILLSLQKVAPLSIISSNLELKPMMIISILVAASAATGALGGINETSIRKILAYSSIAHMSWILLSMLTSSMIWIPYFIMYMIILTTLIPPLKYSQIYHIPYIFSSKIKSNLIPFILTPLLSLMGLPPLLGFLPKLMVISMSLMKPLLIMLSLVILSSLITLYYYLRIFSSISFIKSPSQSIFTPITPNTPALLPASIFINLTGIMIMPLITLMHF</sequence>
<keyword evidence="6" id="KW-0813">Transport</keyword>
<evidence type="ECO:0000256" key="10">
    <source>
        <dbReference type="ARBA" id="ARBA00022967"/>
    </source>
</evidence>
<evidence type="ECO:0000256" key="2">
    <source>
        <dbReference type="ARBA" id="ARBA00004448"/>
    </source>
</evidence>
<evidence type="ECO:0000256" key="11">
    <source>
        <dbReference type="ARBA" id="ARBA00022982"/>
    </source>
</evidence>
<keyword evidence="15 18" id="KW-0496">Mitochondrion</keyword>
<comment type="function">
    <text evidence="1">Core subunit of the mitochondrial membrane respiratory chain NADH dehydrogenase (Complex I) that is believed to belong to the minimal assembly required for catalysis. Complex I functions in the transfer of electrons from NADH to the respiratory chain. The immediate electron acceptor for the enzyme is believed to be ubiquinone.</text>
</comment>
<dbReference type="PANTHER" id="PTHR46552">
    <property type="entry name" value="NADH-UBIQUINONE OXIDOREDUCTASE CHAIN 2"/>
    <property type="match status" value="1"/>
</dbReference>
<reference evidence="20" key="1">
    <citation type="submission" date="2018-05" db="EMBL/GenBank/DDBJ databases">
        <authorList>
            <person name="Lanie J.A."/>
            <person name="Ng W.-L."/>
            <person name="Kazmierczak K.M."/>
            <person name="Andrzejewski T.M."/>
            <person name="Davidsen T.M."/>
            <person name="Wayne K.J."/>
            <person name="Tettelin H."/>
            <person name="Glass J.I."/>
            <person name="Rusch D."/>
            <person name="Podicherti R."/>
            <person name="Tsui H.-C.T."/>
            <person name="Winkler M.E."/>
        </authorList>
    </citation>
    <scope>NUCLEOTIDE SEQUENCE</scope>
</reference>
<keyword evidence="14 18" id="KW-0830">Ubiquinone</keyword>
<evidence type="ECO:0000313" key="20">
    <source>
        <dbReference type="EMBL" id="AWX90818.1"/>
    </source>
</evidence>
<evidence type="ECO:0000256" key="18">
    <source>
        <dbReference type="RuleBase" id="RU003403"/>
    </source>
</evidence>
<evidence type="ECO:0000256" key="4">
    <source>
        <dbReference type="ARBA" id="ARBA00012944"/>
    </source>
</evidence>
<evidence type="ECO:0000256" key="13">
    <source>
        <dbReference type="ARBA" id="ARBA00023027"/>
    </source>
</evidence>
<dbReference type="InterPro" id="IPR003917">
    <property type="entry name" value="NADH_UbQ_OxRdtase_chain2"/>
</dbReference>
<evidence type="ECO:0000256" key="8">
    <source>
        <dbReference type="ARBA" id="ARBA00022692"/>
    </source>
</evidence>
<dbReference type="EC" id="7.1.1.2" evidence="4 18"/>
<name>A0A344AYW1_9CRUS</name>
<keyword evidence="16 18" id="KW-0472">Membrane</keyword>
<dbReference type="PANTHER" id="PTHR46552:SF1">
    <property type="entry name" value="NADH-UBIQUINONE OXIDOREDUCTASE CHAIN 2"/>
    <property type="match status" value="1"/>
</dbReference>
<feature type="transmembrane region" description="Helical" evidence="18">
    <location>
        <begin position="142"/>
        <end position="161"/>
    </location>
</feature>
<keyword evidence="9 18" id="KW-0999">Mitochondrion inner membrane</keyword>
<evidence type="ECO:0000256" key="12">
    <source>
        <dbReference type="ARBA" id="ARBA00022989"/>
    </source>
</evidence>
<keyword evidence="7 18" id="KW-0679">Respiratory chain</keyword>
<dbReference type="InterPro" id="IPR050175">
    <property type="entry name" value="Complex_I_Subunit_2"/>
</dbReference>
<evidence type="ECO:0000256" key="16">
    <source>
        <dbReference type="ARBA" id="ARBA00023136"/>
    </source>
</evidence>
<protein>
    <recommendedName>
        <fullName evidence="5 18">NADH-ubiquinone oxidoreductase chain 2</fullName>
        <ecNumber evidence="4 18">7.1.1.2</ecNumber>
    </recommendedName>
</protein>
<evidence type="ECO:0000259" key="19">
    <source>
        <dbReference type="Pfam" id="PF00361"/>
    </source>
</evidence>
<organism evidence="20">
    <name type="scientific">Cymothoa indica</name>
    <dbReference type="NCBI Taxonomy" id="439382"/>
    <lineage>
        <taxon>Eukaryota</taxon>
        <taxon>Metazoa</taxon>
        <taxon>Ecdysozoa</taxon>
        <taxon>Arthropoda</taxon>
        <taxon>Crustacea</taxon>
        <taxon>Multicrustacea</taxon>
        <taxon>Malacostraca</taxon>
        <taxon>Eumalacostraca</taxon>
        <taxon>Peracarida</taxon>
        <taxon>Isopoda</taxon>
        <taxon>Cymothoidae</taxon>
        <taxon>Cymothoa</taxon>
    </lineage>
</organism>
<gene>
    <name evidence="20" type="primary">nad2</name>
</gene>
<comment type="subcellular location">
    <subcellularLocation>
        <location evidence="2 18">Mitochondrion inner membrane</location>
        <topology evidence="2 18">Multi-pass membrane protein</topology>
    </subcellularLocation>
</comment>
<keyword evidence="13 18" id="KW-0520">NAD</keyword>
<feature type="transmembrane region" description="Helical" evidence="18">
    <location>
        <begin position="309"/>
        <end position="331"/>
    </location>
</feature>
<dbReference type="Pfam" id="PF00361">
    <property type="entry name" value="Proton_antipo_M"/>
    <property type="match status" value="1"/>
</dbReference>
<feature type="transmembrane region" description="Helical" evidence="18">
    <location>
        <begin position="229"/>
        <end position="251"/>
    </location>
</feature>
<comment type="catalytic activity">
    <reaction evidence="17 18">
        <text>a ubiquinone + NADH + 5 H(+)(in) = a ubiquinol + NAD(+) + 4 H(+)(out)</text>
        <dbReference type="Rhea" id="RHEA:29091"/>
        <dbReference type="Rhea" id="RHEA-COMP:9565"/>
        <dbReference type="Rhea" id="RHEA-COMP:9566"/>
        <dbReference type="ChEBI" id="CHEBI:15378"/>
        <dbReference type="ChEBI" id="CHEBI:16389"/>
        <dbReference type="ChEBI" id="CHEBI:17976"/>
        <dbReference type="ChEBI" id="CHEBI:57540"/>
        <dbReference type="ChEBI" id="CHEBI:57945"/>
        <dbReference type="EC" id="7.1.1.2"/>
    </reaction>
</comment>
<evidence type="ECO:0000256" key="9">
    <source>
        <dbReference type="ARBA" id="ARBA00022792"/>
    </source>
</evidence>
<feature type="transmembrane region" description="Helical" evidence="18">
    <location>
        <begin position="191"/>
        <end position="209"/>
    </location>
</feature>
<dbReference type="InterPro" id="IPR001750">
    <property type="entry name" value="ND/Mrp_TM"/>
</dbReference>
<evidence type="ECO:0000256" key="5">
    <source>
        <dbReference type="ARBA" id="ARBA00021008"/>
    </source>
</evidence>
<comment type="similarity">
    <text evidence="3 18">Belongs to the complex I subunit 2 family.</text>
</comment>
<evidence type="ECO:0000256" key="7">
    <source>
        <dbReference type="ARBA" id="ARBA00022660"/>
    </source>
</evidence>
<proteinExistence type="inferred from homology"/>
<dbReference type="GO" id="GO:0005743">
    <property type="term" value="C:mitochondrial inner membrane"/>
    <property type="evidence" value="ECO:0007669"/>
    <property type="project" value="UniProtKB-SubCell"/>
</dbReference>
<dbReference type="PRINTS" id="PR01436">
    <property type="entry name" value="NADHDHGNASE2"/>
</dbReference>
<keyword evidence="10 18" id="KW-1278">Translocase</keyword>
<evidence type="ECO:0000256" key="15">
    <source>
        <dbReference type="ARBA" id="ARBA00023128"/>
    </source>
</evidence>
<geneLocation type="mitochondrion" evidence="20"/>
<dbReference type="GO" id="GO:0008137">
    <property type="term" value="F:NADH dehydrogenase (ubiquinone) activity"/>
    <property type="evidence" value="ECO:0007669"/>
    <property type="project" value="UniProtKB-EC"/>
</dbReference>
<evidence type="ECO:0000256" key="3">
    <source>
        <dbReference type="ARBA" id="ARBA00007012"/>
    </source>
</evidence>